<dbReference type="OrthoDB" id="4735249at2"/>
<evidence type="ECO:0000313" key="2">
    <source>
        <dbReference type="Proteomes" id="UP000217736"/>
    </source>
</evidence>
<proteinExistence type="predicted"/>
<accession>A0A1Z4EMZ4</accession>
<name>A0A1Z4EMZ4_9MYCO</name>
<dbReference type="AlphaFoldDB" id="A0A1Z4EMZ4"/>
<sequence length="121" mass="13130">MDVEQLRRVLAGLPGEMPVLLGDSALGWLENAALYVAPAHIDRRISGNYVYARHRDGADNCHALLVSGFGQPDEDVVEISPQPDWPTVIDVEAEPRQPRSCFHTTTFGDLPSTSACGKADS</sequence>
<gene>
    <name evidence="1" type="ORF">MSG_04256</name>
</gene>
<dbReference type="RefSeq" id="WP_096442729.1">
    <property type="nucleotide sequence ID" value="NZ_AP018164.1"/>
</dbReference>
<reference evidence="2" key="1">
    <citation type="submission" date="2017-06" db="EMBL/GenBank/DDBJ databases">
        <title>Complete Genome Sequence of Mycobacterium shigaense.</title>
        <authorList>
            <person name="Fukano H."/>
            <person name="Yoshida M."/>
            <person name="Kazumi Y."/>
            <person name="Ogura Y."/>
            <person name="Mitarai S."/>
            <person name="Hayashi T."/>
            <person name="Hoshino Y."/>
        </authorList>
    </citation>
    <scope>NUCLEOTIDE SEQUENCE [LARGE SCALE GENOMIC DNA]</scope>
    <source>
        <strain evidence="2">UN-152</strain>
    </source>
</reference>
<dbReference type="EMBL" id="AP018164">
    <property type="protein sequence ID" value="BAX94377.1"/>
    <property type="molecule type" value="Genomic_DNA"/>
</dbReference>
<evidence type="ECO:0000313" key="1">
    <source>
        <dbReference type="EMBL" id="BAX94377.1"/>
    </source>
</evidence>
<protein>
    <submittedName>
        <fullName evidence="1">Uncharacterized protein</fullName>
    </submittedName>
</protein>
<dbReference type="Proteomes" id="UP000217736">
    <property type="component" value="Chromosome"/>
</dbReference>
<keyword evidence="2" id="KW-1185">Reference proteome</keyword>
<dbReference type="KEGG" id="mshg:MSG_04256"/>
<organism evidence="1 2">
    <name type="scientific">Mycobacterium shigaense</name>
    <dbReference type="NCBI Taxonomy" id="722731"/>
    <lineage>
        <taxon>Bacteria</taxon>
        <taxon>Bacillati</taxon>
        <taxon>Actinomycetota</taxon>
        <taxon>Actinomycetes</taxon>
        <taxon>Mycobacteriales</taxon>
        <taxon>Mycobacteriaceae</taxon>
        <taxon>Mycobacterium</taxon>
        <taxon>Mycobacterium simiae complex</taxon>
    </lineage>
</organism>